<dbReference type="PROSITE" id="PS50109">
    <property type="entry name" value="HIS_KIN"/>
    <property type="match status" value="1"/>
</dbReference>
<dbReference type="Gene3D" id="6.10.340.10">
    <property type="match status" value="1"/>
</dbReference>
<dbReference type="Pfam" id="PF00512">
    <property type="entry name" value="HisKA"/>
    <property type="match status" value="1"/>
</dbReference>
<dbReference type="Pfam" id="PF02518">
    <property type="entry name" value="HATPase_c"/>
    <property type="match status" value="1"/>
</dbReference>
<keyword evidence="7" id="KW-0902">Two-component regulatory system</keyword>
<evidence type="ECO:0000256" key="5">
    <source>
        <dbReference type="ARBA" id="ARBA00022679"/>
    </source>
</evidence>
<evidence type="ECO:0000256" key="6">
    <source>
        <dbReference type="ARBA" id="ARBA00022777"/>
    </source>
</evidence>
<feature type="domain" description="Histidine kinase" evidence="9">
    <location>
        <begin position="241"/>
        <end position="456"/>
    </location>
</feature>
<name>A0A1H0PT94_9CLOT</name>
<keyword evidence="4" id="KW-0597">Phosphoprotein</keyword>
<dbReference type="InterPro" id="IPR005467">
    <property type="entry name" value="His_kinase_dom"/>
</dbReference>
<gene>
    <name evidence="10" type="ORF">SAMN04488529_10247</name>
</gene>
<dbReference type="STRING" id="94869.SAMN04488529_10247"/>
<dbReference type="SUPFAM" id="SSF47384">
    <property type="entry name" value="Homodimeric domain of signal transducing histidine kinase"/>
    <property type="match status" value="1"/>
</dbReference>
<dbReference type="PANTHER" id="PTHR45453:SF1">
    <property type="entry name" value="PHOSPHATE REGULON SENSOR PROTEIN PHOR"/>
    <property type="match status" value="1"/>
</dbReference>
<dbReference type="InterPro" id="IPR003594">
    <property type="entry name" value="HATPase_dom"/>
</dbReference>
<dbReference type="Gene3D" id="3.30.565.10">
    <property type="entry name" value="Histidine kinase-like ATPase, C-terminal domain"/>
    <property type="match status" value="1"/>
</dbReference>
<dbReference type="SMART" id="SM00388">
    <property type="entry name" value="HisKA"/>
    <property type="match status" value="1"/>
</dbReference>
<dbReference type="CDD" id="cd00075">
    <property type="entry name" value="HATPase"/>
    <property type="match status" value="1"/>
</dbReference>
<dbReference type="InterPro" id="IPR036890">
    <property type="entry name" value="HATPase_C_sf"/>
</dbReference>
<dbReference type="InterPro" id="IPR003661">
    <property type="entry name" value="HisK_dim/P_dom"/>
</dbReference>
<evidence type="ECO:0000256" key="8">
    <source>
        <dbReference type="SAM" id="Phobius"/>
    </source>
</evidence>
<keyword evidence="5" id="KW-0808">Transferase</keyword>
<dbReference type="GO" id="GO:0016036">
    <property type="term" value="P:cellular response to phosphate starvation"/>
    <property type="evidence" value="ECO:0007669"/>
    <property type="project" value="TreeGrafter"/>
</dbReference>
<feature type="transmembrane region" description="Helical" evidence="8">
    <location>
        <begin position="9"/>
        <end position="31"/>
    </location>
</feature>
<evidence type="ECO:0000256" key="3">
    <source>
        <dbReference type="ARBA" id="ARBA00012438"/>
    </source>
</evidence>
<dbReference type="InterPro" id="IPR050351">
    <property type="entry name" value="BphY/WalK/GraS-like"/>
</dbReference>
<sequence length="460" mass="52577">MQTIRKRLSILFVICSISSILLITLFVNVTISKKFNEYMIDTQNKRYERIVGYFEELYKKEGKWDEDSGVELMHEAYMGNYCLTLLNNNKEYIWGMNSDDIKNSTHLNTMLVKDKGVYKSNRFEINVDGTVVGYVDVGQYSSVLLSEEDMNFKTAINKSIIASGVITLVIIIYISLYFSKQFSSPIKEVASMSVNLSKGNFDIKSGTKSNIEELENLRESINILGGKLNQQDMLRKRLVSDISHEIRTPLNILQNNLEAMIDGIFPVSTERLNYLNEEVVRFGGLLNNLNVLNEFESESVKLNFETLLLDELIQVICDDFYMAAKNKHINMEYNIQPNKNYKITGDKDKLKQVFINLISNALKFTNSHGEISINLYDNNKNIIVEVKDNGIGINKEDLSFIFERLYRGDKSRNEIEGSGIGLTIAKNILLLHSANIDVESNYGQGTSFKVYFSKVLEKNN</sequence>
<evidence type="ECO:0000256" key="1">
    <source>
        <dbReference type="ARBA" id="ARBA00000085"/>
    </source>
</evidence>
<dbReference type="FunFam" id="3.30.565.10:FF:000006">
    <property type="entry name" value="Sensor histidine kinase WalK"/>
    <property type="match status" value="1"/>
</dbReference>
<evidence type="ECO:0000256" key="4">
    <source>
        <dbReference type="ARBA" id="ARBA00022553"/>
    </source>
</evidence>
<dbReference type="CDD" id="cd00082">
    <property type="entry name" value="HisKA"/>
    <property type="match status" value="1"/>
</dbReference>
<dbReference type="SMART" id="SM00387">
    <property type="entry name" value="HATPase_c"/>
    <property type="match status" value="1"/>
</dbReference>
<dbReference type="Gene3D" id="1.10.287.130">
    <property type="match status" value="1"/>
</dbReference>
<dbReference type="InterPro" id="IPR036097">
    <property type="entry name" value="HisK_dim/P_sf"/>
</dbReference>
<dbReference type="GO" id="GO:0005886">
    <property type="term" value="C:plasma membrane"/>
    <property type="evidence" value="ECO:0007669"/>
    <property type="project" value="TreeGrafter"/>
</dbReference>
<evidence type="ECO:0000259" key="9">
    <source>
        <dbReference type="PROSITE" id="PS50109"/>
    </source>
</evidence>
<reference evidence="10 11" key="1">
    <citation type="submission" date="2016-10" db="EMBL/GenBank/DDBJ databases">
        <authorList>
            <person name="de Groot N.N."/>
        </authorList>
    </citation>
    <scope>NUCLEOTIDE SEQUENCE [LARGE SCALE GENOMIC DNA]</scope>
    <source>
        <strain evidence="10 11">DSM 12272</strain>
    </source>
</reference>
<dbReference type="GO" id="GO:0000155">
    <property type="term" value="F:phosphorelay sensor kinase activity"/>
    <property type="evidence" value="ECO:0007669"/>
    <property type="project" value="InterPro"/>
</dbReference>
<proteinExistence type="predicted"/>
<keyword evidence="8" id="KW-0472">Membrane</keyword>
<dbReference type="EMBL" id="FNJM01000002">
    <property type="protein sequence ID" value="SDP07738.1"/>
    <property type="molecule type" value="Genomic_DNA"/>
</dbReference>
<dbReference type="SUPFAM" id="SSF55874">
    <property type="entry name" value="ATPase domain of HSP90 chaperone/DNA topoisomerase II/histidine kinase"/>
    <property type="match status" value="1"/>
</dbReference>
<dbReference type="Proteomes" id="UP000198597">
    <property type="component" value="Unassembled WGS sequence"/>
</dbReference>
<keyword evidence="8" id="KW-1133">Transmembrane helix</keyword>
<dbReference type="OrthoDB" id="9813151at2"/>
<feature type="transmembrane region" description="Helical" evidence="8">
    <location>
        <begin position="160"/>
        <end position="178"/>
    </location>
</feature>
<comment type="subcellular location">
    <subcellularLocation>
        <location evidence="2">Membrane</location>
    </subcellularLocation>
</comment>
<evidence type="ECO:0000256" key="7">
    <source>
        <dbReference type="ARBA" id="ARBA00023012"/>
    </source>
</evidence>
<evidence type="ECO:0000313" key="11">
    <source>
        <dbReference type="Proteomes" id="UP000198597"/>
    </source>
</evidence>
<keyword evidence="6 10" id="KW-0418">Kinase</keyword>
<comment type="catalytic activity">
    <reaction evidence="1">
        <text>ATP + protein L-histidine = ADP + protein N-phospho-L-histidine.</text>
        <dbReference type="EC" id="2.7.13.3"/>
    </reaction>
</comment>
<keyword evidence="11" id="KW-1185">Reference proteome</keyword>
<dbReference type="PANTHER" id="PTHR45453">
    <property type="entry name" value="PHOSPHATE REGULON SENSOR PROTEIN PHOR"/>
    <property type="match status" value="1"/>
</dbReference>
<evidence type="ECO:0000313" key="10">
    <source>
        <dbReference type="EMBL" id="SDP07738.1"/>
    </source>
</evidence>
<dbReference type="PRINTS" id="PR00344">
    <property type="entry name" value="BCTRLSENSOR"/>
</dbReference>
<dbReference type="RefSeq" id="WP_089966635.1">
    <property type="nucleotide sequence ID" value="NZ_FNJM01000002.1"/>
</dbReference>
<organism evidence="10 11">
    <name type="scientific">Clostridium gasigenes</name>
    <dbReference type="NCBI Taxonomy" id="94869"/>
    <lineage>
        <taxon>Bacteria</taxon>
        <taxon>Bacillati</taxon>
        <taxon>Bacillota</taxon>
        <taxon>Clostridia</taxon>
        <taxon>Eubacteriales</taxon>
        <taxon>Clostridiaceae</taxon>
        <taxon>Clostridium</taxon>
    </lineage>
</organism>
<dbReference type="AlphaFoldDB" id="A0A1H0PT94"/>
<accession>A0A1H0PT94</accession>
<keyword evidence="8" id="KW-0812">Transmembrane</keyword>
<evidence type="ECO:0000256" key="2">
    <source>
        <dbReference type="ARBA" id="ARBA00004370"/>
    </source>
</evidence>
<dbReference type="InterPro" id="IPR004358">
    <property type="entry name" value="Sig_transdc_His_kin-like_C"/>
</dbReference>
<dbReference type="GO" id="GO:0004721">
    <property type="term" value="F:phosphoprotein phosphatase activity"/>
    <property type="evidence" value="ECO:0007669"/>
    <property type="project" value="TreeGrafter"/>
</dbReference>
<protein>
    <recommendedName>
        <fullName evidence="3">histidine kinase</fullName>
        <ecNumber evidence="3">2.7.13.3</ecNumber>
    </recommendedName>
</protein>
<dbReference type="EC" id="2.7.13.3" evidence="3"/>